<evidence type="ECO:0000256" key="1">
    <source>
        <dbReference type="ARBA" id="ARBA00004123"/>
    </source>
</evidence>
<evidence type="ECO:0000313" key="7">
    <source>
        <dbReference type="EMBL" id="GJN90717.1"/>
    </source>
</evidence>
<dbReference type="Proteomes" id="UP001342314">
    <property type="component" value="Unassembled WGS sequence"/>
</dbReference>
<evidence type="ECO:0000256" key="4">
    <source>
        <dbReference type="ARBA" id="ARBA00023163"/>
    </source>
</evidence>
<dbReference type="PANTHER" id="PTHR10019">
    <property type="entry name" value="SNF5"/>
    <property type="match status" value="1"/>
</dbReference>
<evidence type="ECO:0000256" key="2">
    <source>
        <dbReference type="ARBA" id="ARBA00010239"/>
    </source>
</evidence>
<feature type="compositionally biased region" description="Basic and acidic residues" evidence="6">
    <location>
        <begin position="210"/>
        <end position="224"/>
    </location>
</feature>
<dbReference type="InterPro" id="IPR006939">
    <property type="entry name" value="SNF5"/>
</dbReference>
<feature type="compositionally biased region" description="Acidic residues" evidence="6">
    <location>
        <begin position="176"/>
        <end position="186"/>
    </location>
</feature>
<sequence>MSGYDYSSAAGGAQGGAFASTSSGAAPPAIGGSTRSGRQVKPVKPYTAPAQPTRARSSLNPHKNAAAHAAALAAAAAAGPPLPPQRHPLSAGTGAVPPLTRITGRGNEAKQALFTTYPARMRLGTSSLVQPSALGKDGPAAGKDAAGTGSAGTGASTPIITGSRRVRSTVNYADLENLDDPEDDSDAEHGAGGRLKRGGSGTPGVAAKKAKVETPKAEPKPEVWGDGKSYLGVLPPGNLVQVQPVKATKHSAFTEEQLEEHADVPGAFIPVQIDIDVDTFKIRDSFVWNVNEKLISPMSFARVFCDDLDIDVSHANEIARQIQEQVDDYTAIAQLPIRSEEEEKELVEKDWRVVVNLDVQIGTLHLTDKLEWDLSSSLTPELFAATLVRDLSLSSSAAPLIAHALHEELLRLKRSCLELGLLSADDATRNRRGAKALEGVWREWNDADKFGPKVERMSLDELDRVEADRERAARRQKRDRQIGGPRVAARPRR</sequence>
<gene>
    <name evidence="7" type="ORF">Rhopal_003731-T1</name>
</gene>
<accession>A0AAV5GMY7</accession>
<comment type="caution">
    <text evidence="7">The sequence shown here is derived from an EMBL/GenBank/DDBJ whole genome shotgun (WGS) entry which is preliminary data.</text>
</comment>
<evidence type="ECO:0000256" key="5">
    <source>
        <dbReference type="ARBA" id="ARBA00023242"/>
    </source>
</evidence>
<feature type="region of interest" description="Disordered" evidence="6">
    <location>
        <begin position="175"/>
        <end position="224"/>
    </location>
</feature>
<evidence type="ECO:0000256" key="6">
    <source>
        <dbReference type="SAM" id="MobiDB-lite"/>
    </source>
</evidence>
<organism evidence="7 8">
    <name type="scientific">Rhodotorula paludigena</name>
    <dbReference type="NCBI Taxonomy" id="86838"/>
    <lineage>
        <taxon>Eukaryota</taxon>
        <taxon>Fungi</taxon>
        <taxon>Dikarya</taxon>
        <taxon>Basidiomycota</taxon>
        <taxon>Pucciniomycotina</taxon>
        <taxon>Microbotryomycetes</taxon>
        <taxon>Sporidiobolales</taxon>
        <taxon>Sporidiobolaceae</taxon>
        <taxon>Rhodotorula</taxon>
    </lineage>
</organism>
<comment type="subcellular location">
    <subcellularLocation>
        <location evidence="1">Nucleus</location>
    </subcellularLocation>
</comment>
<protein>
    <recommendedName>
        <fullName evidence="9">SNF5-domain-containing protein</fullName>
    </recommendedName>
</protein>
<keyword evidence="4" id="KW-0804">Transcription</keyword>
<feature type="compositionally biased region" description="Low complexity" evidence="6">
    <location>
        <begin position="133"/>
        <end position="157"/>
    </location>
</feature>
<dbReference type="EMBL" id="BQKY01000007">
    <property type="protein sequence ID" value="GJN90717.1"/>
    <property type="molecule type" value="Genomic_DNA"/>
</dbReference>
<keyword evidence="8" id="KW-1185">Reference proteome</keyword>
<feature type="region of interest" description="Disordered" evidence="6">
    <location>
        <begin position="465"/>
        <end position="493"/>
    </location>
</feature>
<dbReference type="AlphaFoldDB" id="A0AAV5GMY7"/>
<feature type="compositionally biased region" description="Low complexity" evidence="6">
    <location>
        <begin position="1"/>
        <end position="33"/>
    </location>
</feature>
<reference evidence="7 8" key="1">
    <citation type="submission" date="2021-12" db="EMBL/GenBank/DDBJ databases">
        <title>High titer production of polyol ester of fatty acids by Rhodotorula paludigena BS15 towards product separation-free biomass refinery.</title>
        <authorList>
            <person name="Mano J."/>
            <person name="Ono H."/>
            <person name="Tanaka T."/>
            <person name="Naito K."/>
            <person name="Sushida H."/>
            <person name="Ike M."/>
            <person name="Tokuyasu K."/>
            <person name="Kitaoka M."/>
        </authorList>
    </citation>
    <scope>NUCLEOTIDE SEQUENCE [LARGE SCALE GENOMIC DNA]</scope>
    <source>
        <strain evidence="7 8">BS15</strain>
    </source>
</reference>
<dbReference type="GO" id="GO:0006338">
    <property type="term" value="P:chromatin remodeling"/>
    <property type="evidence" value="ECO:0007669"/>
    <property type="project" value="InterPro"/>
</dbReference>
<dbReference type="Pfam" id="PF04855">
    <property type="entry name" value="SNF5"/>
    <property type="match status" value="1"/>
</dbReference>
<dbReference type="GO" id="GO:0000228">
    <property type="term" value="C:nuclear chromosome"/>
    <property type="evidence" value="ECO:0007669"/>
    <property type="project" value="InterPro"/>
</dbReference>
<evidence type="ECO:0000256" key="3">
    <source>
        <dbReference type="ARBA" id="ARBA00023015"/>
    </source>
</evidence>
<keyword evidence="3" id="KW-0805">Transcription regulation</keyword>
<name>A0AAV5GMY7_9BASI</name>
<evidence type="ECO:0008006" key="9">
    <source>
        <dbReference type="Google" id="ProtNLM"/>
    </source>
</evidence>
<feature type="compositionally biased region" description="Gly residues" evidence="6">
    <location>
        <begin position="190"/>
        <end position="202"/>
    </location>
</feature>
<feature type="compositionally biased region" description="Low complexity" evidence="6">
    <location>
        <begin position="66"/>
        <end position="78"/>
    </location>
</feature>
<proteinExistence type="inferred from homology"/>
<evidence type="ECO:0000313" key="8">
    <source>
        <dbReference type="Proteomes" id="UP001342314"/>
    </source>
</evidence>
<feature type="region of interest" description="Disordered" evidence="6">
    <location>
        <begin position="1"/>
        <end position="102"/>
    </location>
</feature>
<comment type="similarity">
    <text evidence="2">Belongs to the SNF5 family.</text>
</comment>
<feature type="region of interest" description="Disordered" evidence="6">
    <location>
        <begin position="129"/>
        <end position="162"/>
    </location>
</feature>
<keyword evidence="5" id="KW-0539">Nucleus</keyword>